<accession>A0A0F9C956</accession>
<proteinExistence type="predicted"/>
<dbReference type="InterPro" id="IPR013783">
    <property type="entry name" value="Ig-like_fold"/>
</dbReference>
<dbReference type="AlphaFoldDB" id="A0A0F9C956"/>
<dbReference type="Gene3D" id="2.60.120.260">
    <property type="entry name" value="Galactose-binding domain-like"/>
    <property type="match status" value="2"/>
</dbReference>
<feature type="non-terminal residue" evidence="3">
    <location>
        <position position="1"/>
    </location>
</feature>
<name>A0A0F9C956_9ZZZZ</name>
<feature type="compositionally biased region" description="Polar residues" evidence="1">
    <location>
        <begin position="517"/>
        <end position="534"/>
    </location>
</feature>
<feature type="non-terminal residue" evidence="3">
    <location>
        <position position="554"/>
    </location>
</feature>
<dbReference type="SUPFAM" id="SSF49785">
    <property type="entry name" value="Galactose-binding domain-like"/>
    <property type="match status" value="2"/>
</dbReference>
<dbReference type="InterPro" id="IPR013320">
    <property type="entry name" value="ConA-like_dom_sf"/>
</dbReference>
<dbReference type="InterPro" id="IPR008979">
    <property type="entry name" value="Galactose-bd-like_sf"/>
</dbReference>
<dbReference type="Pfam" id="PF00754">
    <property type="entry name" value="F5_F8_type_C"/>
    <property type="match status" value="1"/>
</dbReference>
<feature type="domain" description="F5/8 type C" evidence="2">
    <location>
        <begin position="49"/>
        <end position="198"/>
    </location>
</feature>
<dbReference type="Gene3D" id="2.60.40.10">
    <property type="entry name" value="Immunoglobulins"/>
    <property type="match status" value="1"/>
</dbReference>
<dbReference type="Gene3D" id="2.60.120.200">
    <property type="match status" value="1"/>
</dbReference>
<gene>
    <name evidence="3" type="ORF">LCGC14_2350920</name>
</gene>
<reference evidence="3" key="1">
    <citation type="journal article" date="2015" name="Nature">
        <title>Complex archaea that bridge the gap between prokaryotes and eukaryotes.</title>
        <authorList>
            <person name="Spang A."/>
            <person name="Saw J.H."/>
            <person name="Jorgensen S.L."/>
            <person name="Zaremba-Niedzwiedzka K."/>
            <person name="Martijn J."/>
            <person name="Lind A.E."/>
            <person name="van Eijk R."/>
            <person name="Schleper C."/>
            <person name="Guy L."/>
            <person name="Ettema T.J."/>
        </authorList>
    </citation>
    <scope>NUCLEOTIDE SEQUENCE</scope>
</reference>
<sequence>DAVGVAAQSANSYAPAQRLDFGTTYYWRVDEVNAPPSSTIFKGDVWSFTAEPFGYPIDGNNITATASSSGRDQGPENTVNGSGLDVNDLDLHSTELTDMWISNIAGPQPTWIQYEFDKVCKLHQMWVWNHNTLNEPAIGFGVKEATIEYSADGANWTTLGTTHEFARAPGAAGYAYNTTVDFGGVAVKYVRLTISSNWGGLLPQYGLSEVRFLYIPVWAREPSPDSEATDVDVDVTLGFRAGREAVTHDVYLSSDEQAVIDGNAPVTPVTETSFGPLSLDLGTTYYWKVNEVNEAETPTTLEGNIWNFTTQEYLVVDGFESYNDLNPDDPDSNRIFYTWIDGYDNPAINGSVVGYAEAPFTEQSIVYDGKQSMPFNYDNSTAGYSEATANVANLQVGQNWTKHGIKALTLRFFGDPTNAAQQMYVKLNGSKVTYDGDAENIRRTAWQMWYIDLASLGVSNVTELSIGFERIGAVGGQGVVYFDGIRLYSHDRQFITPVEPSTAGLVGHYQFDGNAADSSGNNNHGDLEADTTSIPGKYGNALDFDGTDDSVDCG</sequence>
<comment type="caution">
    <text evidence="3">The sequence shown here is derived from an EMBL/GenBank/DDBJ whole genome shotgun (WGS) entry which is preliminary data.</text>
</comment>
<feature type="region of interest" description="Disordered" evidence="1">
    <location>
        <begin position="517"/>
        <end position="541"/>
    </location>
</feature>
<dbReference type="InterPro" id="IPR000421">
    <property type="entry name" value="FA58C"/>
</dbReference>
<dbReference type="EMBL" id="LAZR01034220">
    <property type="protein sequence ID" value="KKL45908.1"/>
    <property type="molecule type" value="Genomic_DNA"/>
</dbReference>
<evidence type="ECO:0000313" key="3">
    <source>
        <dbReference type="EMBL" id="KKL45908.1"/>
    </source>
</evidence>
<protein>
    <recommendedName>
        <fullName evidence="2">F5/8 type C domain-containing protein</fullName>
    </recommendedName>
</protein>
<organism evidence="3">
    <name type="scientific">marine sediment metagenome</name>
    <dbReference type="NCBI Taxonomy" id="412755"/>
    <lineage>
        <taxon>unclassified sequences</taxon>
        <taxon>metagenomes</taxon>
        <taxon>ecological metagenomes</taxon>
    </lineage>
</organism>
<dbReference type="SUPFAM" id="SSF49899">
    <property type="entry name" value="Concanavalin A-like lectins/glucanases"/>
    <property type="match status" value="1"/>
</dbReference>
<evidence type="ECO:0000256" key="1">
    <source>
        <dbReference type="SAM" id="MobiDB-lite"/>
    </source>
</evidence>
<evidence type="ECO:0000259" key="2">
    <source>
        <dbReference type="PROSITE" id="PS50022"/>
    </source>
</evidence>
<dbReference type="PROSITE" id="PS50022">
    <property type="entry name" value="FA58C_3"/>
    <property type="match status" value="1"/>
</dbReference>